<dbReference type="Pfam" id="PF08241">
    <property type="entry name" value="Methyltransf_11"/>
    <property type="match status" value="1"/>
</dbReference>
<dbReference type="RefSeq" id="WP_015752238.1">
    <property type="nucleotide sequence ID" value="NC_013223.1"/>
</dbReference>
<dbReference type="eggNOG" id="COG2226">
    <property type="taxonomic scope" value="Bacteria"/>
</dbReference>
<dbReference type="EMBL" id="CP001734">
    <property type="protein sequence ID" value="ACV69095.1"/>
    <property type="molecule type" value="Genomic_DNA"/>
</dbReference>
<protein>
    <submittedName>
        <fullName evidence="2">Methyltransferase type 11</fullName>
    </submittedName>
</protein>
<dbReference type="STRING" id="485915.Dret_1811"/>
<dbReference type="AlphaFoldDB" id="C8X3U8"/>
<keyword evidence="2" id="KW-0489">Methyltransferase</keyword>
<proteinExistence type="predicted"/>
<evidence type="ECO:0000313" key="2">
    <source>
        <dbReference type="EMBL" id="ACV69095.1"/>
    </source>
</evidence>
<dbReference type="GO" id="GO:0008757">
    <property type="term" value="F:S-adenosylmethionine-dependent methyltransferase activity"/>
    <property type="evidence" value="ECO:0007669"/>
    <property type="project" value="InterPro"/>
</dbReference>
<evidence type="ECO:0000259" key="1">
    <source>
        <dbReference type="Pfam" id="PF08241"/>
    </source>
</evidence>
<dbReference type="InterPro" id="IPR029063">
    <property type="entry name" value="SAM-dependent_MTases_sf"/>
</dbReference>
<sequence length="235" mass="25270">MTQQCTAYTSPTMHQALGQALRPGGLETTRQGLEQAPLAMNARILDAGCGLGATAAFLRNQGYQRVLALDRDRDLLRSAQKQVACLQADITAVPLATASLDAVFCECVLALLPRPQQALAEIRRVLRPGGRLYYSDLYARATAAPAAAAPGSTCLAAPATRSTLRQRLDGGGWQILRETDQTELLRQTAARIIFEHGSLERFWQAVFGACRGTSCAAGIQALRPGYVSYIAVKTH</sequence>
<evidence type="ECO:0000313" key="3">
    <source>
        <dbReference type="Proteomes" id="UP000001052"/>
    </source>
</evidence>
<dbReference type="KEGG" id="drt:Dret_1811"/>
<dbReference type="InterPro" id="IPR013216">
    <property type="entry name" value="Methyltransf_11"/>
</dbReference>
<feature type="domain" description="Methyltransferase type 11" evidence="1">
    <location>
        <begin position="45"/>
        <end position="133"/>
    </location>
</feature>
<dbReference type="Gene3D" id="3.40.50.150">
    <property type="entry name" value="Vaccinia Virus protein VP39"/>
    <property type="match status" value="1"/>
</dbReference>
<dbReference type="OrthoDB" id="9769602at2"/>
<reference evidence="2 3" key="2">
    <citation type="journal article" date="2010" name="Stand. Genomic Sci.">
        <title>Complete genome sequence of Desulfohalobium retbaense type strain (HR(100)).</title>
        <authorList>
            <person name="Spring S."/>
            <person name="Nolan M."/>
            <person name="Lapidus A."/>
            <person name="Glavina Del Rio T."/>
            <person name="Copeland A."/>
            <person name="Tice H."/>
            <person name="Cheng J.F."/>
            <person name="Lucas S."/>
            <person name="Land M."/>
            <person name="Chen F."/>
            <person name="Bruce D."/>
            <person name="Goodwin L."/>
            <person name="Pitluck S."/>
            <person name="Ivanova N."/>
            <person name="Mavromatis K."/>
            <person name="Mikhailova N."/>
            <person name="Pati A."/>
            <person name="Chen A."/>
            <person name="Palaniappan K."/>
            <person name="Hauser L."/>
            <person name="Chang Y.J."/>
            <person name="Jeffries C.D."/>
            <person name="Munk C."/>
            <person name="Kiss H."/>
            <person name="Chain P."/>
            <person name="Han C."/>
            <person name="Brettin T."/>
            <person name="Detter J.C."/>
            <person name="Schuler E."/>
            <person name="Goker M."/>
            <person name="Rohde M."/>
            <person name="Bristow J."/>
            <person name="Eisen J.A."/>
            <person name="Markowitz V."/>
            <person name="Hugenholtz P."/>
            <person name="Kyrpides N.C."/>
            <person name="Klenk H.P."/>
        </authorList>
    </citation>
    <scope>NUCLEOTIDE SEQUENCE [LARGE SCALE GENOMIC DNA]</scope>
    <source>
        <strain evidence="2 3">DSM 5692</strain>
    </source>
</reference>
<dbReference type="HOGENOM" id="CLU_039068_9_1_7"/>
<organism evidence="2 3">
    <name type="scientific">Desulfohalobium retbaense (strain ATCC 49708 / DSM 5692 / JCM 16813 / HR100)</name>
    <dbReference type="NCBI Taxonomy" id="485915"/>
    <lineage>
        <taxon>Bacteria</taxon>
        <taxon>Pseudomonadati</taxon>
        <taxon>Thermodesulfobacteriota</taxon>
        <taxon>Desulfovibrionia</taxon>
        <taxon>Desulfovibrionales</taxon>
        <taxon>Desulfohalobiaceae</taxon>
        <taxon>Desulfohalobium</taxon>
    </lineage>
</organism>
<gene>
    <name evidence="2" type="ordered locus">Dret_1811</name>
</gene>
<accession>C8X3U8</accession>
<dbReference type="GO" id="GO:0032259">
    <property type="term" value="P:methylation"/>
    <property type="evidence" value="ECO:0007669"/>
    <property type="project" value="UniProtKB-KW"/>
</dbReference>
<reference evidence="3" key="1">
    <citation type="submission" date="2009-09" db="EMBL/GenBank/DDBJ databases">
        <title>The complete chromosome of Desulfohalobium retbaense DSM 5692.</title>
        <authorList>
            <consortium name="US DOE Joint Genome Institute (JGI-PGF)"/>
            <person name="Lucas S."/>
            <person name="Copeland A."/>
            <person name="Lapidus A."/>
            <person name="Glavina del Rio T."/>
            <person name="Dalin E."/>
            <person name="Tice H."/>
            <person name="Bruce D."/>
            <person name="Goodwin L."/>
            <person name="Pitluck S."/>
            <person name="Kyrpides N."/>
            <person name="Mavromatis K."/>
            <person name="Ivanova N."/>
            <person name="Mikhailova N."/>
            <person name="Munk A.C."/>
            <person name="Brettin T."/>
            <person name="Detter J.C."/>
            <person name="Han C."/>
            <person name="Tapia R."/>
            <person name="Larimer F."/>
            <person name="Land M."/>
            <person name="Hauser L."/>
            <person name="Markowitz V."/>
            <person name="Cheng J.-F."/>
            <person name="Hugenholtz P."/>
            <person name="Woyke T."/>
            <person name="Wu D."/>
            <person name="Spring S."/>
            <person name="Klenk H.-P."/>
            <person name="Eisen J.A."/>
        </authorList>
    </citation>
    <scope>NUCLEOTIDE SEQUENCE [LARGE SCALE GENOMIC DNA]</scope>
    <source>
        <strain evidence="3">DSM 5692</strain>
    </source>
</reference>
<dbReference type="Proteomes" id="UP000001052">
    <property type="component" value="Chromosome"/>
</dbReference>
<keyword evidence="3" id="KW-1185">Reference proteome</keyword>
<dbReference type="PANTHER" id="PTHR43591">
    <property type="entry name" value="METHYLTRANSFERASE"/>
    <property type="match status" value="1"/>
</dbReference>
<dbReference type="CDD" id="cd02440">
    <property type="entry name" value="AdoMet_MTases"/>
    <property type="match status" value="1"/>
</dbReference>
<name>C8X3U8_DESRD</name>
<dbReference type="NCBIfam" id="NF045667">
    <property type="entry name" value="MTase_DVU1556"/>
    <property type="match status" value="1"/>
</dbReference>
<keyword evidence="2" id="KW-0808">Transferase</keyword>
<dbReference type="SUPFAM" id="SSF53335">
    <property type="entry name" value="S-adenosyl-L-methionine-dependent methyltransferases"/>
    <property type="match status" value="1"/>
</dbReference>